<dbReference type="Pfam" id="PF13426">
    <property type="entry name" value="PAS_9"/>
    <property type="match status" value="1"/>
</dbReference>
<organism evidence="11 12">
    <name type="scientific">Stutzerimonas stutzeri</name>
    <name type="common">Pseudomonas stutzeri</name>
    <dbReference type="NCBI Taxonomy" id="316"/>
    <lineage>
        <taxon>Bacteria</taxon>
        <taxon>Pseudomonadati</taxon>
        <taxon>Pseudomonadota</taxon>
        <taxon>Gammaproteobacteria</taxon>
        <taxon>Pseudomonadales</taxon>
        <taxon>Pseudomonadaceae</taxon>
        <taxon>Stutzerimonas</taxon>
    </lineage>
</organism>
<feature type="domain" description="Histidine kinase" evidence="6">
    <location>
        <begin position="390"/>
        <end position="609"/>
    </location>
</feature>
<dbReference type="InterPro" id="IPR000700">
    <property type="entry name" value="PAS-assoc_C"/>
</dbReference>
<dbReference type="PROSITE" id="PS50109">
    <property type="entry name" value="HIS_KIN"/>
    <property type="match status" value="1"/>
</dbReference>
<feature type="transmembrane region" description="Helical" evidence="5">
    <location>
        <begin position="172"/>
        <end position="194"/>
    </location>
</feature>
<dbReference type="SMART" id="SM00448">
    <property type="entry name" value="REC"/>
    <property type="match status" value="1"/>
</dbReference>
<feature type="domain" description="PAS" evidence="8">
    <location>
        <begin position="253"/>
        <end position="301"/>
    </location>
</feature>
<dbReference type="Pfam" id="PF00512">
    <property type="entry name" value="HisKA"/>
    <property type="match status" value="1"/>
</dbReference>
<dbReference type="SMART" id="SM00388">
    <property type="entry name" value="HisKA"/>
    <property type="match status" value="1"/>
</dbReference>
<feature type="transmembrane region" description="Helical" evidence="5">
    <location>
        <begin position="110"/>
        <end position="132"/>
    </location>
</feature>
<dbReference type="SMART" id="SM00091">
    <property type="entry name" value="PAS"/>
    <property type="match status" value="1"/>
</dbReference>
<dbReference type="InterPro" id="IPR000014">
    <property type="entry name" value="PAS"/>
</dbReference>
<evidence type="ECO:0000256" key="5">
    <source>
        <dbReference type="PROSITE-ProRule" id="PRU00244"/>
    </source>
</evidence>
<sequence length="763" mass="81938">MMHTTYNVSLVVLSVIIAIAGSYTALDLSSRTRETEGWPRQAFVGAAALCMGGSIWAMHFVGMLAFGMPGMQVRYDLALTLASFAVPIAVTAISFFAVSKRGITPRTLGLGGLFMGLGIGAMHYIGMAAMVVDAELSYATGWVVLSFIIAISAATVALWLSGRGTSLSGQALSAAAMGVAISGMHYVAMIGAHFTPLDDAISATHGGDLDMLSLAVAISAATFIVLFFGLVASMYDRRQARRSWQEASALRLSEERLRELYSKTPLPLHSLDQDGRLESVSDAWLSLVGYRREDVIGRPLVCFMTEASSRQFLEHDWPSLLETSECRDAEYRLVARAGTFVDVLASSRVERTSTGPLILGGLINVTERRQAEAALRQAQKMEAMGKLTGGIAHDFNNLLAVIGGSFELLRKRLPPSDPRTESLIENGLQATRRGAGLVQRLLSFARKQELRPSAVALPDLVIGMRELLKRSVETNISIDLRFPLDLPQAYVDANQLEMVLINLVVNARDAMPDGGSICIEGQSRTAAEAGRIDAPGYVILIVRDDGIGMEPEVLARATDPFFTTKGPGNGTGLGLSMAHGLAEQSGGRLQIHSRPGKGTTVEIWLPIATERQAEQTSDRVEPSPGPQLTASAELSLSVLVVDDDPLVLDNTASMLEDLGCQVTAVNSAETALGLLTQRVAYDILITDHMMPGMTGAQLADRLRNERPELPVLVVSGYADLADSPRQLQVLAKPFTQQTLLDAIQQSIGPSGKGAVVVDFHQKR</sequence>
<dbReference type="GO" id="GO:0000155">
    <property type="term" value="F:phosphorelay sensor kinase activity"/>
    <property type="evidence" value="ECO:0007669"/>
    <property type="project" value="InterPro"/>
</dbReference>
<dbReference type="SMART" id="SM00387">
    <property type="entry name" value="HATPase_c"/>
    <property type="match status" value="1"/>
</dbReference>
<feature type="transmembrane region" description="Helical" evidence="5">
    <location>
        <begin position="214"/>
        <end position="235"/>
    </location>
</feature>
<dbReference type="PROSITE" id="PS50110">
    <property type="entry name" value="RESPONSE_REGULATORY"/>
    <property type="match status" value="1"/>
</dbReference>
<evidence type="ECO:0000313" key="12">
    <source>
        <dbReference type="Proteomes" id="UP001138621"/>
    </source>
</evidence>
<evidence type="ECO:0000256" key="2">
    <source>
        <dbReference type="ARBA" id="ARBA00012438"/>
    </source>
</evidence>
<dbReference type="InterPro" id="IPR004358">
    <property type="entry name" value="Sig_transdc_His_kin-like_C"/>
</dbReference>
<dbReference type="InterPro" id="IPR036097">
    <property type="entry name" value="HisK_dim/P_sf"/>
</dbReference>
<dbReference type="InterPro" id="IPR011006">
    <property type="entry name" value="CheY-like_superfamily"/>
</dbReference>
<feature type="transmembrane region" description="Helical" evidence="5">
    <location>
        <begin position="77"/>
        <end position="98"/>
    </location>
</feature>
<dbReference type="InterPro" id="IPR003661">
    <property type="entry name" value="HisK_dim/P_dom"/>
</dbReference>
<feature type="transmembrane region" description="Helical" evidence="5">
    <location>
        <begin position="138"/>
        <end position="160"/>
    </location>
</feature>
<proteinExistence type="predicted"/>
<dbReference type="InterPro" id="IPR036890">
    <property type="entry name" value="HATPase_C_sf"/>
</dbReference>
<dbReference type="EMBL" id="JAAMRD010000011">
    <property type="protein sequence ID" value="MBA1305477.1"/>
    <property type="molecule type" value="Genomic_DNA"/>
</dbReference>
<gene>
    <name evidence="11" type="ORF">G7024_13820</name>
</gene>
<dbReference type="SUPFAM" id="SSF52172">
    <property type="entry name" value="CheY-like"/>
    <property type="match status" value="1"/>
</dbReference>
<dbReference type="Gene3D" id="3.40.50.2300">
    <property type="match status" value="1"/>
</dbReference>
<dbReference type="InterPro" id="IPR005467">
    <property type="entry name" value="His_kinase_dom"/>
</dbReference>
<dbReference type="Pfam" id="PF00072">
    <property type="entry name" value="Response_reg"/>
    <property type="match status" value="1"/>
</dbReference>
<dbReference type="NCBIfam" id="TIGR00229">
    <property type="entry name" value="sensory_box"/>
    <property type="match status" value="1"/>
</dbReference>
<dbReference type="SUPFAM" id="SSF47384">
    <property type="entry name" value="Homodimeric domain of signal transducing histidine kinase"/>
    <property type="match status" value="1"/>
</dbReference>
<dbReference type="InterPro" id="IPR005330">
    <property type="entry name" value="MHYT_dom"/>
</dbReference>
<keyword evidence="5" id="KW-0812">Transmembrane</keyword>
<dbReference type="InterPro" id="IPR001789">
    <property type="entry name" value="Sig_transdc_resp-reg_receiver"/>
</dbReference>
<evidence type="ECO:0000259" key="6">
    <source>
        <dbReference type="PROSITE" id="PS50109"/>
    </source>
</evidence>
<evidence type="ECO:0000259" key="10">
    <source>
        <dbReference type="PROSITE" id="PS50924"/>
    </source>
</evidence>
<dbReference type="Gene3D" id="3.30.450.20">
    <property type="entry name" value="PAS domain"/>
    <property type="match status" value="1"/>
</dbReference>
<dbReference type="Proteomes" id="UP001138621">
    <property type="component" value="Unassembled WGS sequence"/>
</dbReference>
<dbReference type="SUPFAM" id="SSF55874">
    <property type="entry name" value="ATPase domain of HSP90 chaperone/DNA topoisomerase II/histidine kinase"/>
    <property type="match status" value="1"/>
</dbReference>
<dbReference type="Gene3D" id="1.10.287.130">
    <property type="match status" value="1"/>
</dbReference>
<dbReference type="SUPFAM" id="SSF55785">
    <property type="entry name" value="PYP-like sensor domain (PAS domain)"/>
    <property type="match status" value="1"/>
</dbReference>
<dbReference type="CDD" id="cd00082">
    <property type="entry name" value="HisKA"/>
    <property type="match status" value="1"/>
</dbReference>
<feature type="modified residue" description="4-aspartylphosphate" evidence="4">
    <location>
        <position position="687"/>
    </location>
</feature>
<accession>A0AA40RTP6</accession>
<evidence type="ECO:0000313" key="11">
    <source>
        <dbReference type="EMBL" id="MBA1305477.1"/>
    </source>
</evidence>
<dbReference type="AlphaFoldDB" id="A0AA40RTP6"/>
<feature type="domain" description="PAC" evidence="9">
    <location>
        <begin position="327"/>
        <end position="377"/>
    </location>
</feature>
<evidence type="ECO:0000256" key="3">
    <source>
        <dbReference type="ARBA" id="ARBA00022553"/>
    </source>
</evidence>
<keyword evidence="3 4" id="KW-0597">Phosphoprotein</keyword>
<evidence type="ECO:0000259" key="8">
    <source>
        <dbReference type="PROSITE" id="PS50112"/>
    </source>
</evidence>
<reference evidence="11" key="1">
    <citation type="submission" date="2020-02" db="EMBL/GenBank/DDBJ databases">
        <title>Synteny-based analysis reveals conserved mechanism for high triclosan tolerance in Pseudomonas, as well as instances of horizontal transfer.</title>
        <authorList>
            <person name="Mcfarland A.G."/>
            <person name="Bertucci H.K."/>
            <person name="Litmann E."/>
            <person name="Shen J."/>
            <person name="Huttenhower C."/>
            <person name="Hartmann E.M."/>
        </authorList>
    </citation>
    <scope>NUCLEOTIDE SEQUENCE</scope>
    <source>
        <strain evidence="11">109A1</strain>
    </source>
</reference>
<evidence type="ECO:0000259" key="9">
    <source>
        <dbReference type="PROSITE" id="PS50113"/>
    </source>
</evidence>
<feature type="transmembrane region" description="Helical" evidence="5">
    <location>
        <begin position="42"/>
        <end position="65"/>
    </location>
</feature>
<dbReference type="PANTHER" id="PTHR43065">
    <property type="entry name" value="SENSOR HISTIDINE KINASE"/>
    <property type="match status" value="1"/>
</dbReference>
<feature type="domain" description="Response regulatory" evidence="7">
    <location>
        <begin position="637"/>
        <end position="747"/>
    </location>
</feature>
<comment type="catalytic activity">
    <reaction evidence="1">
        <text>ATP + protein L-histidine = ADP + protein N-phospho-L-histidine.</text>
        <dbReference type="EC" id="2.7.13.3"/>
    </reaction>
</comment>
<evidence type="ECO:0000256" key="4">
    <source>
        <dbReference type="PROSITE-ProRule" id="PRU00169"/>
    </source>
</evidence>
<feature type="domain" description="MHYT" evidence="10">
    <location>
        <begin position="6"/>
        <end position="195"/>
    </location>
</feature>
<dbReference type="PROSITE" id="PS50113">
    <property type="entry name" value="PAC"/>
    <property type="match status" value="1"/>
</dbReference>
<dbReference type="EC" id="2.7.13.3" evidence="2"/>
<feature type="transmembrane region" description="Helical" evidence="5">
    <location>
        <begin position="6"/>
        <end position="26"/>
    </location>
</feature>
<dbReference type="CDD" id="cd00130">
    <property type="entry name" value="PAS"/>
    <property type="match status" value="1"/>
</dbReference>
<keyword evidence="5" id="KW-1133">Transmembrane helix</keyword>
<dbReference type="PROSITE" id="PS50112">
    <property type="entry name" value="PAS"/>
    <property type="match status" value="1"/>
</dbReference>
<dbReference type="Gene3D" id="3.30.565.10">
    <property type="entry name" value="Histidine kinase-like ATPase, C-terminal domain"/>
    <property type="match status" value="1"/>
</dbReference>
<dbReference type="InterPro" id="IPR035965">
    <property type="entry name" value="PAS-like_dom_sf"/>
</dbReference>
<name>A0AA40RTP6_STUST</name>
<evidence type="ECO:0000259" key="7">
    <source>
        <dbReference type="PROSITE" id="PS50110"/>
    </source>
</evidence>
<protein>
    <recommendedName>
        <fullName evidence="2">histidine kinase</fullName>
        <ecNumber evidence="2">2.7.13.3</ecNumber>
    </recommendedName>
</protein>
<dbReference type="PROSITE" id="PS50924">
    <property type="entry name" value="MHYT"/>
    <property type="match status" value="1"/>
</dbReference>
<dbReference type="PRINTS" id="PR00344">
    <property type="entry name" value="BCTRLSENSOR"/>
</dbReference>
<comment type="caution">
    <text evidence="11">The sequence shown here is derived from an EMBL/GenBank/DDBJ whole genome shotgun (WGS) entry which is preliminary data.</text>
</comment>
<dbReference type="RefSeq" id="WP_181121284.1">
    <property type="nucleotide sequence ID" value="NZ_JAAMRD010000011.1"/>
</dbReference>
<keyword evidence="5" id="KW-0472">Membrane</keyword>
<dbReference type="PANTHER" id="PTHR43065:SF49">
    <property type="entry name" value="HISTIDINE KINASE"/>
    <property type="match status" value="1"/>
</dbReference>
<dbReference type="Pfam" id="PF03707">
    <property type="entry name" value="MHYT"/>
    <property type="match status" value="3"/>
</dbReference>
<dbReference type="InterPro" id="IPR003594">
    <property type="entry name" value="HATPase_dom"/>
</dbReference>
<dbReference type="Pfam" id="PF02518">
    <property type="entry name" value="HATPase_c"/>
    <property type="match status" value="1"/>
</dbReference>
<dbReference type="GO" id="GO:0016020">
    <property type="term" value="C:membrane"/>
    <property type="evidence" value="ECO:0007669"/>
    <property type="project" value="UniProtKB-UniRule"/>
</dbReference>
<evidence type="ECO:0000256" key="1">
    <source>
        <dbReference type="ARBA" id="ARBA00000085"/>
    </source>
</evidence>